<comment type="caution">
    <text evidence="1">The sequence shown here is derived from an EMBL/GenBank/DDBJ whole genome shotgun (WGS) entry which is preliminary data.</text>
</comment>
<dbReference type="Proteomes" id="UP001580346">
    <property type="component" value="Unassembled WGS sequence"/>
</dbReference>
<keyword evidence="2" id="KW-1185">Reference proteome</keyword>
<name>A0ABV5AY19_9BACL</name>
<gene>
    <name evidence="1" type="ORF">ACE41H_20285</name>
</gene>
<reference evidence="1 2" key="1">
    <citation type="submission" date="2024-09" db="EMBL/GenBank/DDBJ databases">
        <title>Paenibacillus zeirhizospherea sp. nov., isolated from surface of the maize (Zea mays) roots in a horticulture field, Hungary.</title>
        <authorList>
            <person name="Marton D."/>
            <person name="Farkas M."/>
            <person name="Bedics A."/>
            <person name="Toth E."/>
            <person name="Tancsics A."/>
            <person name="Boka K."/>
            <person name="Maroti G."/>
            <person name="Kriszt B."/>
            <person name="Cserhati M."/>
        </authorList>
    </citation>
    <scope>NUCLEOTIDE SEQUENCE [LARGE SCALE GENOMIC DNA]</scope>
    <source>
        <strain evidence="1 2">KCTC 33519</strain>
    </source>
</reference>
<evidence type="ECO:0000313" key="1">
    <source>
        <dbReference type="EMBL" id="MFB5269106.1"/>
    </source>
</evidence>
<protein>
    <submittedName>
        <fullName evidence="1">Uncharacterized protein</fullName>
    </submittedName>
</protein>
<dbReference type="RefSeq" id="WP_375357382.1">
    <property type="nucleotide sequence ID" value="NZ_JBHHMI010000025.1"/>
</dbReference>
<accession>A0ABV5AY19</accession>
<sequence>MVTSRTVWLVMEDDVAAQKLLEIARTHCKLALEHGDKSSPERCEAIKQEIQRLRAEQEALLKFFEEEGRV</sequence>
<organism evidence="1 2">
    <name type="scientific">Paenibacillus enshidis</name>
    <dbReference type="NCBI Taxonomy" id="1458439"/>
    <lineage>
        <taxon>Bacteria</taxon>
        <taxon>Bacillati</taxon>
        <taxon>Bacillota</taxon>
        <taxon>Bacilli</taxon>
        <taxon>Bacillales</taxon>
        <taxon>Paenibacillaceae</taxon>
        <taxon>Paenibacillus</taxon>
    </lineage>
</organism>
<dbReference type="EMBL" id="JBHHMI010000025">
    <property type="protein sequence ID" value="MFB5269106.1"/>
    <property type="molecule type" value="Genomic_DNA"/>
</dbReference>
<proteinExistence type="predicted"/>
<evidence type="ECO:0000313" key="2">
    <source>
        <dbReference type="Proteomes" id="UP001580346"/>
    </source>
</evidence>